<evidence type="ECO:0008006" key="3">
    <source>
        <dbReference type="Google" id="ProtNLM"/>
    </source>
</evidence>
<accession>A0AAJ4LUN9</accession>
<proteinExistence type="predicted"/>
<evidence type="ECO:0000313" key="1">
    <source>
        <dbReference type="EMBL" id="QPL54053.1"/>
    </source>
</evidence>
<sequence>MNLFSRLYKYQSSDLRSQLENFCTEGLCDILNRMNIEQQSAFLKGLNVSTDVDVSIFWQTQYSIMVDGGTRYPDLVGSIDNSVVYLIEVKIDAQFTTGIDENGQDVSQLEIYDKWLSEHASPIHNPNLILLTNKTLPEQEFEDLSSHKYQIKKRKVLYWQNIHDQLSTADNICYVEDYKQFLKHQGLAMELPNRQDFAVMELLYNGAGRRLEGLMGAVFEKLRQQYANEPLFNWSQEDKWRFGGSRADWGAAICWSWVILNQSPYQYFYWGVQFPELDTEWNTLEQFSSNGSSPQIVFGYVTTEKEFTRKALDAFSSQGYNVGTEVDGETTIVHRGLPLNKLLEENYNIDTVVDWLSSDINQALEVIRSKL</sequence>
<name>A0AAJ4LUN9_9VIBR</name>
<organism evidence="1 2">
    <name type="scientific">Vibrio navarrensis</name>
    <dbReference type="NCBI Taxonomy" id="29495"/>
    <lineage>
        <taxon>Bacteria</taxon>
        <taxon>Pseudomonadati</taxon>
        <taxon>Pseudomonadota</taxon>
        <taxon>Gammaproteobacteria</taxon>
        <taxon>Vibrionales</taxon>
        <taxon>Vibrionaceae</taxon>
        <taxon>Vibrio</taxon>
    </lineage>
</organism>
<dbReference type="AlphaFoldDB" id="A0AAJ4LUN9"/>
<dbReference type="RefSeq" id="WP_095661244.1">
    <property type="nucleotide sequence ID" value="NZ_CP065217.1"/>
</dbReference>
<evidence type="ECO:0000313" key="2">
    <source>
        <dbReference type="Proteomes" id="UP000594435"/>
    </source>
</evidence>
<dbReference type="EMBL" id="CP065217">
    <property type="protein sequence ID" value="QPL54053.1"/>
    <property type="molecule type" value="Genomic_DNA"/>
</dbReference>
<gene>
    <name evidence="1" type="ORF">I3X05_02465</name>
</gene>
<protein>
    <recommendedName>
        <fullName evidence="3">PD-(D/E)XK nuclease superfamily protein</fullName>
    </recommendedName>
</protein>
<dbReference type="Proteomes" id="UP000594435">
    <property type="component" value="Chromosome 1"/>
</dbReference>
<reference evidence="1 2" key="1">
    <citation type="submission" date="2020-11" db="EMBL/GenBank/DDBJ databases">
        <title>Complete and Circularized Genome Assembly of a human isolate of Vibrio navarrensis biotype pommerensis with MiSeq and MinION Sequence Data.</title>
        <authorList>
            <person name="Schwartz K."/>
            <person name="Borowiak M."/>
            <person name="Deneke C."/>
            <person name="Balau V."/>
            <person name="Metelmann C."/>
            <person name="Strauch E."/>
        </authorList>
    </citation>
    <scope>NUCLEOTIDE SEQUENCE [LARGE SCALE GENOMIC DNA]</scope>
    <source>
        <strain evidence="1 2">20-VB00237</strain>
    </source>
</reference>